<dbReference type="Pfam" id="PF01541">
    <property type="entry name" value="GIY-YIG"/>
    <property type="match status" value="1"/>
</dbReference>
<evidence type="ECO:0000313" key="3">
    <source>
        <dbReference type="EMBL" id="PIS07747.1"/>
    </source>
</evidence>
<dbReference type="InterPro" id="IPR050190">
    <property type="entry name" value="UPF0213_domain"/>
</dbReference>
<evidence type="ECO:0000256" key="1">
    <source>
        <dbReference type="ARBA" id="ARBA00007435"/>
    </source>
</evidence>
<comment type="similarity">
    <text evidence="1">Belongs to the UPF0213 family.</text>
</comment>
<organism evidence="3 4">
    <name type="scientific">Candidatus Berkelbacteria bacterium CG10_big_fil_rev_8_21_14_0_10_43_13</name>
    <dbReference type="NCBI Taxonomy" id="1974514"/>
    <lineage>
        <taxon>Bacteria</taxon>
        <taxon>Candidatus Berkelbacteria</taxon>
    </lineage>
</organism>
<accession>A0A2H0W8Q4</accession>
<dbReference type="PANTHER" id="PTHR34477:SF1">
    <property type="entry name" value="UPF0213 PROTEIN YHBQ"/>
    <property type="match status" value="1"/>
</dbReference>
<protein>
    <recommendedName>
        <fullName evidence="2">GIY-YIG domain-containing protein</fullName>
    </recommendedName>
</protein>
<dbReference type="PROSITE" id="PS50164">
    <property type="entry name" value="GIY_YIG"/>
    <property type="match status" value="1"/>
</dbReference>
<dbReference type="Gene3D" id="3.40.1440.10">
    <property type="entry name" value="GIY-YIG endonuclease"/>
    <property type="match status" value="1"/>
</dbReference>
<dbReference type="InterPro" id="IPR035901">
    <property type="entry name" value="GIY-YIG_endonuc_sf"/>
</dbReference>
<dbReference type="InterPro" id="IPR000305">
    <property type="entry name" value="GIY-YIG_endonuc"/>
</dbReference>
<evidence type="ECO:0000259" key="2">
    <source>
        <dbReference type="PROSITE" id="PS50164"/>
    </source>
</evidence>
<dbReference type="SUPFAM" id="SSF82771">
    <property type="entry name" value="GIY-YIG endonuclease"/>
    <property type="match status" value="1"/>
</dbReference>
<dbReference type="Proteomes" id="UP000231382">
    <property type="component" value="Unassembled WGS sequence"/>
</dbReference>
<evidence type="ECO:0000313" key="4">
    <source>
        <dbReference type="Proteomes" id="UP000231382"/>
    </source>
</evidence>
<gene>
    <name evidence="3" type="ORF">COT78_02155</name>
</gene>
<dbReference type="AlphaFoldDB" id="A0A2H0W8Q4"/>
<dbReference type="EMBL" id="PEZW01000014">
    <property type="protein sequence ID" value="PIS07747.1"/>
    <property type="molecule type" value="Genomic_DNA"/>
</dbReference>
<reference evidence="4" key="1">
    <citation type="submission" date="2017-09" db="EMBL/GenBank/DDBJ databases">
        <title>Depth-based differentiation of microbial function through sediment-hosted aquifers and enrichment of novel symbionts in the deep terrestrial subsurface.</title>
        <authorList>
            <person name="Probst A.J."/>
            <person name="Ladd B."/>
            <person name="Jarett J.K."/>
            <person name="Geller-Mcgrath D.E."/>
            <person name="Sieber C.M.K."/>
            <person name="Emerson J.B."/>
            <person name="Anantharaman K."/>
            <person name="Thomas B.C."/>
            <person name="Malmstrom R."/>
            <person name="Stieglmeier M."/>
            <person name="Klingl A."/>
            <person name="Woyke T."/>
            <person name="Ryan C.M."/>
            <person name="Banfield J.F."/>
        </authorList>
    </citation>
    <scope>NUCLEOTIDE SEQUENCE [LARGE SCALE GENOMIC DNA]</scope>
</reference>
<proteinExistence type="inferred from homology"/>
<sequence>MYYFYVLESISKDYLYYGSTSDLSKRLLYHNEKKVKSTKYNAPYKILYFEKYNTLSEARKREFNIKKNWAAKADLKKKIFGSTTA</sequence>
<dbReference type="PANTHER" id="PTHR34477">
    <property type="entry name" value="UPF0213 PROTEIN YHBQ"/>
    <property type="match status" value="1"/>
</dbReference>
<name>A0A2H0W8Q4_9BACT</name>
<comment type="caution">
    <text evidence="3">The sequence shown here is derived from an EMBL/GenBank/DDBJ whole genome shotgun (WGS) entry which is preliminary data.</text>
</comment>
<feature type="domain" description="GIY-YIG" evidence="2">
    <location>
        <begin position="1"/>
        <end position="77"/>
    </location>
</feature>